<evidence type="ECO:0000313" key="8">
    <source>
        <dbReference type="Proteomes" id="UP000321570"/>
    </source>
</evidence>
<evidence type="ECO:0000259" key="6">
    <source>
        <dbReference type="Pfam" id="PF12066"/>
    </source>
</evidence>
<dbReference type="GO" id="GO:0031053">
    <property type="term" value="P:primary miRNA processing"/>
    <property type="evidence" value="ECO:0007669"/>
    <property type="project" value="TreeGrafter"/>
</dbReference>
<feature type="compositionally biased region" description="Basic and acidic residues" evidence="4">
    <location>
        <begin position="239"/>
        <end position="249"/>
    </location>
</feature>
<organism evidence="7 8">
    <name type="scientific">Hymenolepis diminuta</name>
    <name type="common">Rat tapeworm</name>
    <dbReference type="NCBI Taxonomy" id="6216"/>
    <lineage>
        <taxon>Eukaryota</taxon>
        <taxon>Metazoa</taxon>
        <taxon>Spiralia</taxon>
        <taxon>Lophotrochozoa</taxon>
        <taxon>Platyhelminthes</taxon>
        <taxon>Cestoda</taxon>
        <taxon>Eucestoda</taxon>
        <taxon>Cyclophyllidea</taxon>
        <taxon>Hymenolepididae</taxon>
        <taxon>Hymenolepis</taxon>
    </lineage>
</organism>
<dbReference type="Pfam" id="PF04959">
    <property type="entry name" value="ARS2"/>
    <property type="match status" value="1"/>
</dbReference>
<feature type="compositionally biased region" description="Acidic residues" evidence="4">
    <location>
        <begin position="305"/>
        <end position="322"/>
    </location>
</feature>
<dbReference type="InterPro" id="IPR021933">
    <property type="entry name" value="SERRATE/Ars2_N"/>
</dbReference>
<dbReference type="Proteomes" id="UP000321570">
    <property type="component" value="Unassembled WGS sequence"/>
</dbReference>
<dbReference type="AlphaFoldDB" id="A0A564YYZ0"/>
<proteinExistence type="inferred from homology"/>
<feature type="region of interest" description="Disordered" evidence="4">
    <location>
        <begin position="1"/>
        <end position="100"/>
    </location>
</feature>
<dbReference type="InterPro" id="IPR039727">
    <property type="entry name" value="SE/Ars2"/>
</dbReference>
<dbReference type="PANTHER" id="PTHR13165:SF0">
    <property type="entry name" value="SERRATE RNA EFFECTOR MOLECULE HOMOLOG"/>
    <property type="match status" value="1"/>
</dbReference>
<evidence type="ECO:0008006" key="9">
    <source>
        <dbReference type="Google" id="ProtNLM"/>
    </source>
</evidence>
<sequence>MGDSDDDLRRSRDKFRRERSDVDNRRDKREPFDDRTSYYGGSRSRNDRRPSFTNNRDRSSFGDQPSGKRPRREYNDDNRPPLRPRNTRPDPMDDESIYRPPLKPFKRFLEPLDDFITDVEAVAKYNEYKEAFNKQYIEEFFEAHKDEEWLREKYHPDFINETREQISKIIRHRLDIFLDLFDKGMIDNQPVELENSKNLKKLMDAVVLKLNGGNDDDLVLLEKSEEANDGGQASSVKRPRLESGPRSEGEESDYNSTTEGDFTLDESKAKEKSKTPENAEWTGISSDSEDGDEDEKKSTNAVENQAEEEEDYGGDVKEDGEEQSAFKEEGSAPIREESSPPQKDNDEIPANGDSLTEEKQAKPEQQEQEEGISVKKCTLDIHKSASIFFPSLPPSITRMELEELCSAQPGFLRLAIADPLPERRFLRRAWATYNGEMDIKKICWAINTNPLLREKSKQSAEDDFSATVNRELTQRIRVVNGMLTRHKPVMQNDLRIASRLVVQLDSKHCLWSLPEEDANAVTNACPVPGLPGVLSANPLMRNLSEFLEEKPTSIDNKNNDVEGEKTRSHIPLEMDSGLLRALDRLIIYLRIVYSIDFYAATLYSLEDMMPHQCGIFHVRDSIEGRNQTVFQYEVNDYIANFNEKMVKMLDIPEDLTDAEMAVLGSRDPEKAAEDFIEANIQKRTSKKNASKVVWVCPLSDKKFREPIFVRKHILNKYMDKVEAAKKDNALFFNNYLRDPKRPSLPEAPRHLINRYYPPTVPAAGDTPSGRGRSFYRGGGFRGGFKPNSGQFGRRDFHGGDGSFYSSSPRGGPGGFKSPLGSRKRPFPDEPPRSGGRTVVSYNDLDDPTNGSF</sequence>
<keyword evidence="8" id="KW-1185">Reference proteome</keyword>
<evidence type="ECO:0000313" key="7">
    <source>
        <dbReference type="EMBL" id="VUZ52491.1"/>
    </source>
</evidence>
<comment type="subcellular location">
    <subcellularLocation>
        <location evidence="1">Nucleus</location>
    </subcellularLocation>
</comment>
<keyword evidence="3" id="KW-0539">Nucleus</keyword>
<feature type="compositionally biased region" description="Basic and acidic residues" evidence="4">
    <location>
        <begin position="44"/>
        <end position="60"/>
    </location>
</feature>
<evidence type="ECO:0000259" key="5">
    <source>
        <dbReference type="Pfam" id="PF04959"/>
    </source>
</evidence>
<accession>A0A564YYZ0</accession>
<evidence type="ECO:0000256" key="4">
    <source>
        <dbReference type="SAM" id="MobiDB-lite"/>
    </source>
</evidence>
<protein>
    <recommendedName>
        <fullName evidence="9">Serrate RNA effector molecule homolog</fullName>
    </recommendedName>
</protein>
<evidence type="ECO:0000256" key="2">
    <source>
        <dbReference type="ARBA" id="ARBA00005407"/>
    </source>
</evidence>
<dbReference type="EMBL" id="CABIJS010000499">
    <property type="protein sequence ID" value="VUZ52491.1"/>
    <property type="molecule type" value="Genomic_DNA"/>
</dbReference>
<dbReference type="InterPro" id="IPR007042">
    <property type="entry name" value="SERRATE/Ars2_C"/>
</dbReference>
<name>A0A564YYZ0_HYMDI</name>
<dbReference type="PANTHER" id="PTHR13165">
    <property type="entry name" value="ARSENITE-RESISTANCE PROTEIN 2"/>
    <property type="match status" value="1"/>
</dbReference>
<comment type="similarity">
    <text evidence="2">Belongs to the ARS2 family.</text>
</comment>
<feature type="compositionally biased region" description="Basic and acidic residues" evidence="4">
    <location>
        <begin position="7"/>
        <end position="36"/>
    </location>
</feature>
<feature type="region of interest" description="Disordered" evidence="4">
    <location>
        <begin position="224"/>
        <end position="373"/>
    </location>
</feature>
<feature type="region of interest" description="Disordered" evidence="4">
    <location>
        <begin position="756"/>
        <end position="852"/>
    </location>
</feature>
<feature type="compositionally biased region" description="Basic and acidic residues" evidence="4">
    <location>
        <begin position="324"/>
        <end position="346"/>
    </location>
</feature>
<feature type="domain" description="SERRATE/Ars2 C-terminal" evidence="5">
    <location>
        <begin position="628"/>
        <end position="810"/>
    </location>
</feature>
<feature type="domain" description="SERRATE/Ars2 N-terminal" evidence="6">
    <location>
        <begin position="106"/>
        <end position="215"/>
    </location>
</feature>
<reference evidence="7 8" key="1">
    <citation type="submission" date="2019-07" db="EMBL/GenBank/DDBJ databases">
        <authorList>
            <person name="Jastrzebski P J."/>
            <person name="Paukszto L."/>
            <person name="Jastrzebski P J."/>
        </authorList>
    </citation>
    <scope>NUCLEOTIDE SEQUENCE [LARGE SCALE GENOMIC DNA]</scope>
    <source>
        <strain evidence="7 8">WMS-il1</strain>
    </source>
</reference>
<evidence type="ECO:0000256" key="3">
    <source>
        <dbReference type="ARBA" id="ARBA00023242"/>
    </source>
</evidence>
<feature type="compositionally biased region" description="Basic and acidic residues" evidence="4">
    <location>
        <begin position="356"/>
        <end position="365"/>
    </location>
</feature>
<dbReference type="GO" id="GO:0016604">
    <property type="term" value="C:nuclear body"/>
    <property type="evidence" value="ECO:0007669"/>
    <property type="project" value="TreeGrafter"/>
</dbReference>
<feature type="compositionally biased region" description="Basic and acidic residues" evidence="4">
    <location>
        <begin position="265"/>
        <end position="277"/>
    </location>
</feature>
<dbReference type="Pfam" id="PF12066">
    <property type="entry name" value="SERRATE_Ars2_N"/>
    <property type="match status" value="1"/>
</dbReference>
<evidence type="ECO:0000256" key="1">
    <source>
        <dbReference type="ARBA" id="ARBA00004123"/>
    </source>
</evidence>
<gene>
    <name evidence="7" type="ORF">WMSIL1_LOCUS10990</name>
</gene>